<accession>T1BZ39</accession>
<evidence type="ECO:0000256" key="3">
    <source>
        <dbReference type="ARBA" id="ARBA00022840"/>
    </source>
</evidence>
<dbReference type="PANTHER" id="PTHR11405:SF53">
    <property type="entry name" value="CARBAMOYL-PHOSPHATE SYNTHASE [AMMONIA], MITOCHONDRIAL"/>
    <property type="match status" value="1"/>
</dbReference>
<dbReference type="SUPFAM" id="SSF56059">
    <property type="entry name" value="Glutathione synthetase ATP-binding domain-like"/>
    <property type="match status" value="1"/>
</dbReference>
<dbReference type="PANTHER" id="PTHR11405">
    <property type="entry name" value="CARBAMOYLTRANSFERASE FAMILY MEMBER"/>
    <property type="match status" value="1"/>
</dbReference>
<reference evidence="4" key="2">
    <citation type="journal article" date="2014" name="ISME J.">
        <title>Microbial stratification in low pH oxic and suboxic macroscopic growths along an acid mine drainage.</title>
        <authorList>
            <person name="Mendez-Garcia C."/>
            <person name="Mesa V."/>
            <person name="Sprenger R.R."/>
            <person name="Richter M."/>
            <person name="Diez M.S."/>
            <person name="Solano J."/>
            <person name="Bargiela R."/>
            <person name="Golyshina O.V."/>
            <person name="Manteca A."/>
            <person name="Ramos J.L."/>
            <person name="Gallego J.R."/>
            <person name="Llorente I."/>
            <person name="Martins Dos Santos V.A."/>
            <person name="Jensen O.N."/>
            <person name="Pelaez A.I."/>
            <person name="Sanchez J."/>
            <person name="Ferrer M."/>
        </authorList>
    </citation>
    <scope>NUCLEOTIDE SEQUENCE</scope>
</reference>
<feature type="non-terminal residue" evidence="4">
    <location>
        <position position="86"/>
    </location>
</feature>
<protein>
    <submittedName>
        <fullName evidence="4">Carbamoylphosphate synthase large subunit</fullName>
    </submittedName>
</protein>
<dbReference type="EMBL" id="AUZY01001396">
    <property type="protein sequence ID" value="EQD74987.1"/>
    <property type="molecule type" value="Genomic_DNA"/>
</dbReference>
<name>T1BZ39_9ZZZZ</name>
<dbReference type="Gene3D" id="3.40.50.1380">
    <property type="entry name" value="Methylglyoxal synthase-like domain"/>
    <property type="match status" value="1"/>
</dbReference>
<keyword evidence="3" id="KW-0067">ATP-binding</keyword>
<organism evidence="4">
    <name type="scientific">mine drainage metagenome</name>
    <dbReference type="NCBI Taxonomy" id="410659"/>
    <lineage>
        <taxon>unclassified sequences</taxon>
        <taxon>metagenomes</taxon>
        <taxon>ecological metagenomes</taxon>
    </lineage>
</organism>
<dbReference type="Gene3D" id="3.30.470.20">
    <property type="entry name" value="ATP-grasp fold, B domain"/>
    <property type="match status" value="1"/>
</dbReference>
<keyword evidence="1" id="KW-0436">Ligase</keyword>
<evidence type="ECO:0000256" key="2">
    <source>
        <dbReference type="ARBA" id="ARBA00022741"/>
    </source>
</evidence>
<dbReference type="SUPFAM" id="SSF52335">
    <property type="entry name" value="Methylglyoxal synthase-like"/>
    <property type="match status" value="1"/>
</dbReference>
<gene>
    <name evidence="4" type="ORF">B1B_02366</name>
</gene>
<dbReference type="GO" id="GO:0004088">
    <property type="term" value="F:carbamoyl-phosphate synthase (glutamine-hydrolyzing) activity"/>
    <property type="evidence" value="ECO:0007669"/>
    <property type="project" value="TreeGrafter"/>
</dbReference>
<proteinExistence type="predicted"/>
<keyword evidence="2" id="KW-0547">Nucleotide-binding</keyword>
<evidence type="ECO:0000256" key="1">
    <source>
        <dbReference type="ARBA" id="ARBA00022598"/>
    </source>
</evidence>
<evidence type="ECO:0000313" key="4">
    <source>
        <dbReference type="EMBL" id="EQD74987.1"/>
    </source>
</evidence>
<dbReference type="GO" id="GO:0006541">
    <property type="term" value="P:glutamine metabolic process"/>
    <property type="evidence" value="ECO:0007669"/>
    <property type="project" value="TreeGrafter"/>
</dbReference>
<dbReference type="AlphaFoldDB" id="T1BZ39"/>
<dbReference type="GO" id="GO:0005737">
    <property type="term" value="C:cytoplasm"/>
    <property type="evidence" value="ECO:0007669"/>
    <property type="project" value="TreeGrafter"/>
</dbReference>
<reference evidence="4" key="1">
    <citation type="submission" date="2013-08" db="EMBL/GenBank/DDBJ databases">
        <authorList>
            <person name="Mendez C."/>
            <person name="Richter M."/>
            <person name="Ferrer M."/>
            <person name="Sanchez J."/>
        </authorList>
    </citation>
    <scope>NUCLEOTIDE SEQUENCE</scope>
</reference>
<comment type="caution">
    <text evidence="4">The sequence shown here is derived from an EMBL/GenBank/DDBJ whole genome shotgun (WGS) entry which is preliminary data.</text>
</comment>
<dbReference type="GO" id="GO:0005524">
    <property type="term" value="F:ATP binding"/>
    <property type="evidence" value="ECO:0007669"/>
    <property type="project" value="UniProtKB-KW"/>
</dbReference>
<dbReference type="InterPro" id="IPR036914">
    <property type="entry name" value="MGS-like_dom_sf"/>
</dbReference>
<sequence>MLGVEMQSTGEVACFGPTFSDALVKALVATGVRLAPRKGTAFVSVGGTQLKEALLPIAMRLAELDLYVAATEDTAAFLSGHGVRGV</sequence>